<dbReference type="GO" id="GO:0046872">
    <property type="term" value="F:metal ion binding"/>
    <property type="evidence" value="ECO:0007669"/>
    <property type="project" value="UniProtKB-KW"/>
</dbReference>
<evidence type="ECO:0000256" key="5">
    <source>
        <dbReference type="SAM" id="MobiDB-lite"/>
    </source>
</evidence>
<evidence type="ECO:0000313" key="8">
    <source>
        <dbReference type="Proteomes" id="UP000694397"/>
    </source>
</evidence>
<sequence>MRNSPYSPFLQVLVEHSKKGGGTLSSTCAVCKNHVHLVQRHLVDGKLYHRNCFKCKECSNILLSGTYKAGPEPGTFICTSHQTPLKGRETLTAGPAKTGPVTNKVASGWAAVNKESSPTTQPSTANTRPINPRPSSATPTPVKAWTPLAEKTQTARQKFFESPANAAENSKPTNPTLASRWPSFSTESTGTNKVPQSVEDQKKEKAKLLISKKLMDENSNNSNTTHSLGPKPADNRLTLGSDTPSWKKDQNSPGVTGLKKVDSSSPVGSTTASKGSPWLKTIELKTSGPAGAPSVNNKDAAVSESPSDWRSKLKPVSKGPKLTEPQESPLAGKTKATHQPPKTPSSGPATSTAPSAKPNSQTAPSSEQSSNGSGTGWGEALSPHLSSRPLCFFFCSR</sequence>
<dbReference type="GeneTree" id="ENSGT00940000160222"/>
<protein>
    <recommendedName>
        <fullName evidence="6">LIM zinc-binding domain-containing protein</fullName>
    </recommendedName>
</protein>
<organism evidence="7 8">
    <name type="scientific">Scleropages formosus</name>
    <name type="common">Asian bonytongue</name>
    <name type="synonym">Osteoglossum formosum</name>
    <dbReference type="NCBI Taxonomy" id="113540"/>
    <lineage>
        <taxon>Eukaryota</taxon>
        <taxon>Metazoa</taxon>
        <taxon>Chordata</taxon>
        <taxon>Craniata</taxon>
        <taxon>Vertebrata</taxon>
        <taxon>Euteleostomi</taxon>
        <taxon>Actinopterygii</taxon>
        <taxon>Neopterygii</taxon>
        <taxon>Teleostei</taxon>
        <taxon>Osteoglossocephala</taxon>
        <taxon>Osteoglossomorpha</taxon>
        <taxon>Osteoglossiformes</taxon>
        <taxon>Osteoglossidae</taxon>
        <taxon>Scleropages</taxon>
    </lineage>
</organism>
<dbReference type="CDD" id="cd09444">
    <property type="entry name" value="LIM_Mical_like_1"/>
    <property type="match status" value="1"/>
</dbReference>
<reference evidence="7 8" key="1">
    <citation type="submission" date="2019-04" db="EMBL/GenBank/DDBJ databases">
        <authorList>
            <consortium name="Wellcome Sanger Institute Data Sharing"/>
        </authorList>
    </citation>
    <scope>NUCLEOTIDE SEQUENCE [LARGE SCALE GENOMIC DNA]</scope>
</reference>
<dbReference type="SMART" id="SM00132">
    <property type="entry name" value="LIM"/>
    <property type="match status" value="1"/>
</dbReference>
<evidence type="ECO:0000256" key="1">
    <source>
        <dbReference type="ARBA" id="ARBA00022723"/>
    </source>
</evidence>
<proteinExistence type="predicted"/>
<dbReference type="Proteomes" id="UP000694397">
    <property type="component" value="Chromosome 20"/>
</dbReference>
<dbReference type="AlphaFoldDB" id="A0A8C9TGV8"/>
<feature type="compositionally biased region" description="Polar residues" evidence="5">
    <location>
        <begin position="263"/>
        <end position="274"/>
    </location>
</feature>
<keyword evidence="8" id="KW-1185">Reference proteome</keyword>
<dbReference type="OrthoDB" id="10017054at2759"/>
<dbReference type="PROSITE" id="PS00478">
    <property type="entry name" value="LIM_DOMAIN_1"/>
    <property type="match status" value="1"/>
</dbReference>
<reference evidence="7" key="2">
    <citation type="submission" date="2025-08" db="UniProtKB">
        <authorList>
            <consortium name="Ensembl"/>
        </authorList>
    </citation>
    <scope>IDENTIFICATION</scope>
</reference>
<dbReference type="SUPFAM" id="SSF57716">
    <property type="entry name" value="Glucocorticoid receptor-like (DNA-binding domain)"/>
    <property type="match status" value="1"/>
</dbReference>
<dbReference type="InterPro" id="IPR001781">
    <property type="entry name" value="Znf_LIM"/>
</dbReference>
<feature type="compositionally biased region" description="Low complexity" evidence="5">
    <location>
        <begin position="344"/>
        <end position="358"/>
    </location>
</feature>
<dbReference type="Gene3D" id="2.10.110.10">
    <property type="entry name" value="Cysteine Rich Protein"/>
    <property type="match status" value="1"/>
</dbReference>
<accession>A0A8C9TGV8</accession>
<evidence type="ECO:0000256" key="2">
    <source>
        <dbReference type="ARBA" id="ARBA00022833"/>
    </source>
</evidence>
<reference evidence="7" key="3">
    <citation type="submission" date="2025-09" db="UniProtKB">
        <authorList>
            <consortium name="Ensembl"/>
        </authorList>
    </citation>
    <scope>IDENTIFICATION</scope>
</reference>
<keyword evidence="1 4" id="KW-0479">Metal-binding</keyword>
<keyword evidence="2 4" id="KW-0862">Zinc</keyword>
<dbReference type="PROSITE" id="PS50023">
    <property type="entry name" value="LIM_DOMAIN_2"/>
    <property type="match status" value="1"/>
</dbReference>
<name>A0A8C9TGV8_SCLFO</name>
<feature type="compositionally biased region" description="Polar residues" evidence="5">
    <location>
        <begin position="217"/>
        <end position="227"/>
    </location>
</feature>
<feature type="region of interest" description="Disordered" evidence="5">
    <location>
        <begin position="162"/>
        <end position="384"/>
    </location>
</feature>
<evidence type="ECO:0000313" key="7">
    <source>
        <dbReference type="Ensembl" id="ENSSFOP00015049644.1"/>
    </source>
</evidence>
<feature type="compositionally biased region" description="Polar residues" evidence="5">
    <location>
        <begin position="359"/>
        <end position="372"/>
    </location>
</feature>
<feature type="region of interest" description="Disordered" evidence="5">
    <location>
        <begin position="112"/>
        <end position="144"/>
    </location>
</feature>
<feature type="compositionally biased region" description="Polar residues" evidence="5">
    <location>
        <begin position="114"/>
        <end position="139"/>
    </location>
</feature>
<feature type="domain" description="LIM zinc-binding" evidence="6">
    <location>
        <begin position="26"/>
        <end position="88"/>
    </location>
</feature>
<evidence type="ECO:0000256" key="4">
    <source>
        <dbReference type="PROSITE-ProRule" id="PRU00125"/>
    </source>
</evidence>
<evidence type="ECO:0000256" key="3">
    <source>
        <dbReference type="ARBA" id="ARBA00023038"/>
    </source>
</evidence>
<keyword evidence="3 4" id="KW-0440">LIM domain</keyword>
<dbReference type="Ensembl" id="ENSSFOT00015040832.1">
    <property type="protein sequence ID" value="ENSSFOP00015049644.1"/>
    <property type="gene ID" value="ENSSFOG00015029221.1"/>
</dbReference>
<feature type="compositionally biased region" description="Polar residues" evidence="5">
    <location>
        <begin position="167"/>
        <end position="195"/>
    </location>
</feature>
<evidence type="ECO:0000259" key="6">
    <source>
        <dbReference type="PROSITE" id="PS50023"/>
    </source>
</evidence>
<dbReference type="Pfam" id="PF00412">
    <property type="entry name" value="LIM"/>
    <property type="match status" value="1"/>
</dbReference>